<comment type="caution">
    <text evidence="2">The sequence shown here is derived from an EMBL/GenBank/DDBJ whole genome shotgun (WGS) entry which is preliminary data.</text>
</comment>
<sequence>MKRPERRPKRRFKSWREGSSEGWSDDGEENATSHKFTRNALHIDVETATLDSKGATVAYTPANPELDKKKLIVKGEDHPKVQMTPIHESPSLEAVTIRTFAAWRCDEERPKDELGLWTPLSALGRIRCHQRDARVPVTCRRNLLHRGDF</sequence>
<feature type="region of interest" description="Disordered" evidence="1">
    <location>
        <begin position="1"/>
        <end position="34"/>
    </location>
</feature>
<gene>
    <name evidence="2" type="ORF">FA13DRAFT_1735863</name>
</gene>
<organism evidence="2 3">
    <name type="scientific">Coprinellus micaceus</name>
    <name type="common">Glistening ink-cap mushroom</name>
    <name type="synonym">Coprinus micaceus</name>
    <dbReference type="NCBI Taxonomy" id="71717"/>
    <lineage>
        <taxon>Eukaryota</taxon>
        <taxon>Fungi</taxon>
        <taxon>Dikarya</taxon>
        <taxon>Basidiomycota</taxon>
        <taxon>Agaricomycotina</taxon>
        <taxon>Agaricomycetes</taxon>
        <taxon>Agaricomycetidae</taxon>
        <taxon>Agaricales</taxon>
        <taxon>Agaricineae</taxon>
        <taxon>Psathyrellaceae</taxon>
        <taxon>Coprinellus</taxon>
    </lineage>
</organism>
<dbReference type="Proteomes" id="UP000298030">
    <property type="component" value="Unassembled WGS sequence"/>
</dbReference>
<protein>
    <submittedName>
        <fullName evidence="2">Uncharacterized protein</fullName>
    </submittedName>
</protein>
<evidence type="ECO:0000313" key="3">
    <source>
        <dbReference type="Proteomes" id="UP000298030"/>
    </source>
</evidence>
<proteinExistence type="predicted"/>
<accession>A0A4Y7T265</accession>
<dbReference type="AlphaFoldDB" id="A0A4Y7T265"/>
<evidence type="ECO:0000256" key="1">
    <source>
        <dbReference type="SAM" id="MobiDB-lite"/>
    </source>
</evidence>
<name>A0A4Y7T265_COPMI</name>
<keyword evidence="3" id="KW-1185">Reference proteome</keyword>
<reference evidence="2 3" key="1">
    <citation type="journal article" date="2019" name="Nat. Ecol. Evol.">
        <title>Megaphylogeny resolves global patterns of mushroom evolution.</title>
        <authorList>
            <person name="Varga T."/>
            <person name="Krizsan K."/>
            <person name="Foldi C."/>
            <person name="Dima B."/>
            <person name="Sanchez-Garcia M."/>
            <person name="Sanchez-Ramirez S."/>
            <person name="Szollosi G.J."/>
            <person name="Szarkandi J.G."/>
            <person name="Papp V."/>
            <person name="Albert L."/>
            <person name="Andreopoulos W."/>
            <person name="Angelini C."/>
            <person name="Antonin V."/>
            <person name="Barry K.W."/>
            <person name="Bougher N.L."/>
            <person name="Buchanan P."/>
            <person name="Buyck B."/>
            <person name="Bense V."/>
            <person name="Catcheside P."/>
            <person name="Chovatia M."/>
            <person name="Cooper J."/>
            <person name="Damon W."/>
            <person name="Desjardin D."/>
            <person name="Finy P."/>
            <person name="Geml J."/>
            <person name="Haridas S."/>
            <person name="Hughes K."/>
            <person name="Justo A."/>
            <person name="Karasinski D."/>
            <person name="Kautmanova I."/>
            <person name="Kiss B."/>
            <person name="Kocsube S."/>
            <person name="Kotiranta H."/>
            <person name="LaButti K.M."/>
            <person name="Lechner B.E."/>
            <person name="Liimatainen K."/>
            <person name="Lipzen A."/>
            <person name="Lukacs Z."/>
            <person name="Mihaltcheva S."/>
            <person name="Morgado L.N."/>
            <person name="Niskanen T."/>
            <person name="Noordeloos M.E."/>
            <person name="Ohm R.A."/>
            <person name="Ortiz-Santana B."/>
            <person name="Ovrebo C."/>
            <person name="Racz N."/>
            <person name="Riley R."/>
            <person name="Savchenko A."/>
            <person name="Shiryaev A."/>
            <person name="Soop K."/>
            <person name="Spirin V."/>
            <person name="Szebenyi C."/>
            <person name="Tomsovsky M."/>
            <person name="Tulloss R.E."/>
            <person name="Uehling J."/>
            <person name="Grigoriev I.V."/>
            <person name="Vagvolgyi C."/>
            <person name="Papp T."/>
            <person name="Martin F.M."/>
            <person name="Miettinen O."/>
            <person name="Hibbett D.S."/>
            <person name="Nagy L.G."/>
        </authorList>
    </citation>
    <scope>NUCLEOTIDE SEQUENCE [LARGE SCALE GENOMIC DNA]</scope>
    <source>
        <strain evidence="2 3">FP101781</strain>
    </source>
</reference>
<dbReference type="EMBL" id="QPFP01000034">
    <property type="protein sequence ID" value="TEB28233.1"/>
    <property type="molecule type" value="Genomic_DNA"/>
</dbReference>
<evidence type="ECO:0000313" key="2">
    <source>
        <dbReference type="EMBL" id="TEB28233.1"/>
    </source>
</evidence>
<feature type="compositionally biased region" description="Basic residues" evidence="1">
    <location>
        <begin position="1"/>
        <end position="13"/>
    </location>
</feature>